<sequence>MFGSCITLEQELEWEDVKSDHDPVLNIMGIISSDTLVKSFVRVHRSLTMDEARDSLVRDTIDGVQYLYYTPRFVIRNANVVVSNQANSYTL</sequence>
<evidence type="ECO:0000313" key="1">
    <source>
        <dbReference type="EMBL" id="SVC30493.1"/>
    </source>
</evidence>
<name>A0A382L3T1_9ZZZZ</name>
<proteinExistence type="predicted"/>
<organism evidence="1">
    <name type="scientific">marine metagenome</name>
    <dbReference type="NCBI Taxonomy" id="408172"/>
    <lineage>
        <taxon>unclassified sequences</taxon>
        <taxon>metagenomes</taxon>
        <taxon>ecological metagenomes</taxon>
    </lineage>
</organism>
<protein>
    <submittedName>
        <fullName evidence="1">Uncharacterized protein</fullName>
    </submittedName>
</protein>
<gene>
    <name evidence="1" type="ORF">METZ01_LOCUS283347</name>
</gene>
<reference evidence="1" key="1">
    <citation type="submission" date="2018-05" db="EMBL/GenBank/DDBJ databases">
        <authorList>
            <person name="Lanie J.A."/>
            <person name="Ng W.-L."/>
            <person name="Kazmierczak K.M."/>
            <person name="Andrzejewski T.M."/>
            <person name="Davidsen T.M."/>
            <person name="Wayne K.J."/>
            <person name="Tettelin H."/>
            <person name="Glass J.I."/>
            <person name="Rusch D."/>
            <person name="Podicherti R."/>
            <person name="Tsui H.-C.T."/>
            <person name="Winkler M.E."/>
        </authorList>
    </citation>
    <scope>NUCLEOTIDE SEQUENCE</scope>
</reference>
<accession>A0A382L3T1</accession>
<dbReference type="EMBL" id="UINC01084137">
    <property type="protein sequence ID" value="SVC30493.1"/>
    <property type="molecule type" value="Genomic_DNA"/>
</dbReference>
<feature type="non-terminal residue" evidence="1">
    <location>
        <position position="91"/>
    </location>
</feature>
<dbReference type="AlphaFoldDB" id="A0A382L3T1"/>